<dbReference type="OrthoDB" id="9795306at2"/>
<dbReference type="AlphaFoldDB" id="A0A7J5BN64"/>
<dbReference type="EMBL" id="WBJZ01000023">
    <property type="protein sequence ID" value="KAB1653417.1"/>
    <property type="molecule type" value="Genomic_DNA"/>
</dbReference>
<dbReference type="Pfam" id="PF00903">
    <property type="entry name" value="Glyoxalase"/>
    <property type="match status" value="1"/>
</dbReference>
<sequence length="142" mass="15207">MAQLLPYLNFPGTTREAMTFYASVFGGEVGFSTYGEFNAAPEGHPAYDAIMHSQLTGGGATLMAADAVENFGPPVVYGNNISLSFVGPEEELFRGYFDALADGGTVIMPLDKQVWGDIYGAVVDRFGINWMFNIEVASAESA</sequence>
<dbReference type="PANTHER" id="PTHR33990">
    <property type="entry name" value="PROTEIN YJDN-RELATED"/>
    <property type="match status" value="1"/>
</dbReference>
<dbReference type="Proteomes" id="UP000467240">
    <property type="component" value="Unassembled WGS sequence"/>
</dbReference>
<evidence type="ECO:0000313" key="2">
    <source>
        <dbReference type="EMBL" id="KAB1653417.1"/>
    </source>
</evidence>
<dbReference type="InterPro" id="IPR004360">
    <property type="entry name" value="Glyas_Fos-R_dOase_dom"/>
</dbReference>
<evidence type="ECO:0000259" key="1">
    <source>
        <dbReference type="Pfam" id="PF00903"/>
    </source>
</evidence>
<accession>A0A7J5BN64</accession>
<dbReference type="EMBL" id="WBJZ01000009">
    <property type="protein sequence ID" value="KAB1657219.1"/>
    <property type="molecule type" value="Genomic_DNA"/>
</dbReference>
<dbReference type="PANTHER" id="PTHR33990:SF1">
    <property type="entry name" value="PROTEIN YJDN"/>
    <property type="match status" value="1"/>
</dbReference>
<comment type="caution">
    <text evidence="2">The sequence shown here is derived from an EMBL/GenBank/DDBJ whole genome shotgun (WGS) entry which is preliminary data.</text>
</comment>
<reference evidence="2 4" key="1">
    <citation type="submission" date="2019-09" db="EMBL/GenBank/DDBJ databases">
        <title>Phylogeny of genus Pseudoclavibacter and closely related genus.</title>
        <authorList>
            <person name="Li Y."/>
        </authorList>
    </citation>
    <scope>NUCLEOTIDE SEQUENCE [LARGE SCALE GENOMIC DNA]</scope>
    <source>
        <strain evidence="2 4">DSM 23821</strain>
    </source>
</reference>
<gene>
    <name evidence="3" type="ORF">F8O01_08155</name>
    <name evidence="2" type="ORF">F8O01_15190</name>
</gene>
<dbReference type="InterPro" id="IPR029068">
    <property type="entry name" value="Glyas_Bleomycin-R_OHBP_Dase"/>
</dbReference>
<dbReference type="RefSeq" id="WP_158040389.1">
    <property type="nucleotide sequence ID" value="NZ_JACCFV010000001.1"/>
</dbReference>
<proteinExistence type="predicted"/>
<evidence type="ECO:0000313" key="3">
    <source>
        <dbReference type="EMBL" id="KAB1657219.1"/>
    </source>
</evidence>
<organism evidence="2 4">
    <name type="scientific">Pseudoclavibacter chungangensis</name>
    <dbReference type="NCBI Taxonomy" id="587635"/>
    <lineage>
        <taxon>Bacteria</taxon>
        <taxon>Bacillati</taxon>
        <taxon>Actinomycetota</taxon>
        <taxon>Actinomycetes</taxon>
        <taxon>Micrococcales</taxon>
        <taxon>Microbacteriaceae</taxon>
        <taxon>Pseudoclavibacter</taxon>
    </lineage>
</organism>
<dbReference type="InterPro" id="IPR028973">
    <property type="entry name" value="PhnB-like"/>
</dbReference>
<evidence type="ECO:0000313" key="4">
    <source>
        <dbReference type="Proteomes" id="UP000467240"/>
    </source>
</evidence>
<name>A0A7J5BN64_9MICO</name>
<keyword evidence="4" id="KW-1185">Reference proteome</keyword>
<protein>
    <submittedName>
        <fullName evidence="2">VOC family protein</fullName>
    </submittedName>
</protein>
<dbReference type="SUPFAM" id="SSF54593">
    <property type="entry name" value="Glyoxalase/Bleomycin resistance protein/Dihydroxybiphenyl dioxygenase"/>
    <property type="match status" value="1"/>
</dbReference>
<feature type="domain" description="Glyoxalase/fosfomycin resistance/dioxygenase" evidence="1">
    <location>
        <begin position="14"/>
        <end position="132"/>
    </location>
</feature>
<dbReference type="Gene3D" id="3.10.180.10">
    <property type="entry name" value="2,3-Dihydroxybiphenyl 1,2-Dioxygenase, domain 1"/>
    <property type="match status" value="1"/>
</dbReference>
<dbReference type="CDD" id="cd06588">
    <property type="entry name" value="PhnB_like"/>
    <property type="match status" value="1"/>
</dbReference>